<evidence type="ECO:0000256" key="6">
    <source>
        <dbReference type="SAM" id="Phobius"/>
    </source>
</evidence>
<keyword evidence="3 6" id="KW-1133">Transmembrane helix</keyword>
<feature type="transmembrane region" description="Helical" evidence="6">
    <location>
        <begin position="351"/>
        <end position="370"/>
    </location>
</feature>
<feature type="chain" id="PRO_5031270476" evidence="7">
    <location>
        <begin position="25"/>
        <end position="424"/>
    </location>
</feature>
<dbReference type="Pfam" id="PF03741">
    <property type="entry name" value="TerC"/>
    <property type="match status" value="1"/>
</dbReference>
<dbReference type="GO" id="GO:0016020">
    <property type="term" value="C:membrane"/>
    <property type="evidence" value="ECO:0007669"/>
    <property type="project" value="UniProtKB-SubCell"/>
</dbReference>
<organism evidence="8">
    <name type="scientific">Cryptomonas curvata</name>
    <dbReference type="NCBI Taxonomy" id="233186"/>
    <lineage>
        <taxon>Eukaryota</taxon>
        <taxon>Cryptophyceae</taxon>
        <taxon>Cryptomonadales</taxon>
        <taxon>Cryptomonadaceae</taxon>
        <taxon>Cryptomonas</taxon>
    </lineage>
</organism>
<feature type="region of interest" description="Disordered" evidence="5">
    <location>
        <begin position="377"/>
        <end position="424"/>
    </location>
</feature>
<evidence type="ECO:0000256" key="2">
    <source>
        <dbReference type="ARBA" id="ARBA00022692"/>
    </source>
</evidence>
<evidence type="ECO:0000256" key="7">
    <source>
        <dbReference type="SAM" id="SignalP"/>
    </source>
</evidence>
<keyword evidence="2 6" id="KW-0812">Transmembrane</keyword>
<dbReference type="AlphaFoldDB" id="A0A7S0MZU7"/>
<feature type="transmembrane region" description="Helical" evidence="6">
    <location>
        <begin position="175"/>
        <end position="194"/>
    </location>
</feature>
<reference evidence="8" key="1">
    <citation type="submission" date="2021-01" db="EMBL/GenBank/DDBJ databases">
        <authorList>
            <person name="Corre E."/>
            <person name="Pelletier E."/>
            <person name="Niang G."/>
            <person name="Scheremetjew M."/>
            <person name="Finn R."/>
            <person name="Kale V."/>
            <person name="Holt S."/>
            <person name="Cochrane G."/>
            <person name="Meng A."/>
            <person name="Brown T."/>
            <person name="Cohen L."/>
        </authorList>
    </citation>
    <scope>NUCLEOTIDE SEQUENCE</scope>
    <source>
        <strain evidence="8">CCAP979/52</strain>
    </source>
</reference>
<evidence type="ECO:0000256" key="5">
    <source>
        <dbReference type="SAM" id="MobiDB-lite"/>
    </source>
</evidence>
<feature type="transmembrane region" description="Helical" evidence="6">
    <location>
        <begin position="200"/>
        <end position="217"/>
    </location>
</feature>
<dbReference type="InterPro" id="IPR022369">
    <property type="entry name" value="Integral_membrane_TerC_rswitch"/>
</dbReference>
<evidence type="ECO:0000256" key="3">
    <source>
        <dbReference type="ARBA" id="ARBA00022989"/>
    </source>
</evidence>
<feature type="signal peptide" evidence="7">
    <location>
        <begin position="1"/>
        <end position="24"/>
    </location>
</feature>
<dbReference type="PANTHER" id="PTHR30238:SF0">
    <property type="entry name" value="THYLAKOID MEMBRANE PROTEIN TERC, CHLOROPLASTIC"/>
    <property type="match status" value="1"/>
</dbReference>
<feature type="transmembrane region" description="Helical" evidence="6">
    <location>
        <begin position="293"/>
        <end position="311"/>
    </location>
</feature>
<dbReference type="InterPro" id="IPR005496">
    <property type="entry name" value="Integral_membrane_TerC"/>
</dbReference>
<keyword evidence="4 6" id="KW-0472">Membrane</keyword>
<sequence length="424" mass="45645">MADIRLSTIRLFVWALISAMGASALRGPLGFVPSGGNCFSHSITLQRNSCIDPILLNSGHFLSLKSTVGKPVRSMNRYSCRRKQSTMQQSPNSGNEVDEAVTYQSAIRNTGLAVSAAVAFGIGVGAVLGVPKAIEFFSGYVVEESLSVDNLFVFILLFEYFKVSQALQQRVLKWGIIGAAVLRGAFIAAGLVAIESFKGVLLVFAGFLIFSSFKILTGGEEEEEEDLSQNSVVKLASRLVQSTTEYDGDKFFTVVDGVRRATPLLLVLVCVELSDVMFAVDSIPAVFGITEDPFIVLTSNLFAILGLRALFQIISKVMKNLEYLEPAVGLVLGFVGLKMVGGFFGVEVPPAESLAVILSLLGGGVGLSYLNRHDEEESLVDPLQEAEREAEREREREAESGVGLSFKAAPEVPTPAARSPTDTK</sequence>
<evidence type="ECO:0000256" key="4">
    <source>
        <dbReference type="ARBA" id="ARBA00023136"/>
    </source>
</evidence>
<feature type="compositionally biased region" description="Basic and acidic residues" evidence="5">
    <location>
        <begin position="385"/>
        <end position="399"/>
    </location>
</feature>
<feature type="transmembrane region" description="Helical" evidence="6">
    <location>
        <begin position="112"/>
        <end position="134"/>
    </location>
</feature>
<dbReference type="NCBIfam" id="TIGR03718">
    <property type="entry name" value="R_switched_Alx"/>
    <property type="match status" value="1"/>
</dbReference>
<accession>A0A7S0MZU7</accession>
<protein>
    <submittedName>
        <fullName evidence="8">Uncharacterized protein</fullName>
    </submittedName>
</protein>
<gene>
    <name evidence="8" type="ORF">CCUR1050_LOCUS28432</name>
</gene>
<dbReference type="EMBL" id="HBEZ01051883">
    <property type="protein sequence ID" value="CAD8653948.1"/>
    <property type="molecule type" value="Transcribed_RNA"/>
</dbReference>
<dbReference type="PANTHER" id="PTHR30238">
    <property type="entry name" value="MEMBRANE BOUND PREDICTED REDOX MODULATOR"/>
    <property type="match status" value="1"/>
</dbReference>
<proteinExistence type="predicted"/>
<name>A0A7S0MZU7_9CRYP</name>
<evidence type="ECO:0000256" key="1">
    <source>
        <dbReference type="ARBA" id="ARBA00004141"/>
    </source>
</evidence>
<comment type="subcellular location">
    <subcellularLocation>
        <location evidence="1">Membrane</location>
        <topology evidence="1">Multi-pass membrane protein</topology>
    </subcellularLocation>
</comment>
<feature type="transmembrane region" description="Helical" evidence="6">
    <location>
        <begin position="323"/>
        <end position="345"/>
    </location>
</feature>
<evidence type="ECO:0000313" key="8">
    <source>
        <dbReference type="EMBL" id="CAD8653948.1"/>
    </source>
</evidence>
<keyword evidence="7" id="KW-0732">Signal</keyword>